<sequence>MRLIAPEEAARITSMSNKSDTSHHIKALPIALQAMANMGFAAEDCLAGTGISPANLVRDSADTPFTLEQEFHFHRNLLSLTGNTMLGLLLGKDYRVESYGLLGYAFLSSSTLRHALAVIQNFGPLAFSPFDIAFRVEGNKGILSMRPGLTLPEDLFTFYVDRDITAAIYGSQGSLRRPLEPLAVKLMHTGSAQQQIYERHFGCEVSFGCPVSEVHMDAALLDEPMPLGDAEASSMVQQQCQFLLSRVRGGGSLGDKVRQIIVSRPGYFPDIDFVAEKLNTTSRTLRRRLAREDSSYQDILADVRYELAREYLANSTLPLDEVSVLLGYSAPGNFSNAFKRWHGSSPRAYRQAASS</sequence>
<dbReference type="PANTHER" id="PTHR47894:SF1">
    <property type="entry name" value="HTH-TYPE TRANSCRIPTIONAL REGULATOR VQSM"/>
    <property type="match status" value="1"/>
</dbReference>
<evidence type="ECO:0000313" key="6">
    <source>
        <dbReference type="Proteomes" id="UP000235162"/>
    </source>
</evidence>
<dbReference type="Gene3D" id="1.10.10.60">
    <property type="entry name" value="Homeodomain-like"/>
    <property type="match status" value="1"/>
</dbReference>
<dbReference type="GO" id="GO:0003700">
    <property type="term" value="F:DNA-binding transcription factor activity"/>
    <property type="evidence" value="ECO:0007669"/>
    <property type="project" value="InterPro"/>
</dbReference>
<dbReference type="GO" id="GO:0000976">
    <property type="term" value="F:transcription cis-regulatory region binding"/>
    <property type="evidence" value="ECO:0007669"/>
    <property type="project" value="TreeGrafter"/>
</dbReference>
<protein>
    <submittedName>
        <fullName evidence="5">AraC family transcriptional regulator</fullName>
    </submittedName>
</protein>
<comment type="caution">
    <text evidence="5">The sequence shown here is derived from an EMBL/GenBank/DDBJ whole genome shotgun (WGS) entry which is preliminary data.</text>
</comment>
<gene>
    <name evidence="5" type="ORF">C0029_13010</name>
</gene>
<dbReference type="InterPro" id="IPR032687">
    <property type="entry name" value="AraC-type_N"/>
</dbReference>
<evidence type="ECO:0000256" key="1">
    <source>
        <dbReference type="ARBA" id="ARBA00023015"/>
    </source>
</evidence>
<evidence type="ECO:0000313" key="5">
    <source>
        <dbReference type="EMBL" id="PLW85534.1"/>
    </source>
</evidence>
<dbReference type="AlphaFoldDB" id="A0AAP8MDI2"/>
<reference evidence="5 6" key="1">
    <citation type="submission" date="2018-01" db="EMBL/GenBank/DDBJ databases">
        <title>The draft genome sequence of Halioglobus japonicus S1-36.</title>
        <authorList>
            <person name="Du Z.-J."/>
            <person name="Shi M.-J."/>
        </authorList>
    </citation>
    <scope>NUCLEOTIDE SEQUENCE [LARGE SCALE GENOMIC DNA]</scope>
    <source>
        <strain evidence="5 6">S1-36</strain>
    </source>
</reference>
<keyword evidence="2" id="KW-0238">DNA-binding</keyword>
<dbReference type="InterPro" id="IPR018060">
    <property type="entry name" value="HTH_AraC"/>
</dbReference>
<dbReference type="PANTHER" id="PTHR47894">
    <property type="entry name" value="HTH-TYPE TRANSCRIPTIONAL REGULATOR GADX"/>
    <property type="match status" value="1"/>
</dbReference>
<dbReference type="GO" id="GO:0005829">
    <property type="term" value="C:cytosol"/>
    <property type="evidence" value="ECO:0007669"/>
    <property type="project" value="TreeGrafter"/>
</dbReference>
<evidence type="ECO:0000259" key="4">
    <source>
        <dbReference type="PROSITE" id="PS01124"/>
    </source>
</evidence>
<name>A0AAP8MDI2_9GAMM</name>
<accession>A0AAP8MDI2</accession>
<evidence type="ECO:0000256" key="2">
    <source>
        <dbReference type="ARBA" id="ARBA00023125"/>
    </source>
</evidence>
<dbReference type="SMART" id="SM00342">
    <property type="entry name" value="HTH_ARAC"/>
    <property type="match status" value="1"/>
</dbReference>
<dbReference type="PROSITE" id="PS01124">
    <property type="entry name" value="HTH_ARAC_FAMILY_2"/>
    <property type="match status" value="1"/>
</dbReference>
<keyword evidence="3" id="KW-0804">Transcription</keyword>
<dbReference type="SUPFAM" id="SSF46689">
    <property type="entry name" value="Homeodomain-like"/>
    <property type="match status" value="1"/>
</dbReference>
<organism evidence="5 6">
    <name type="scientific">Halioglobus japonicus</name>
    <dbReference type="NCBI Taxonomy" id="930805"/>
    <lineage>
        <taxon>Bacteria</taxon>
        <taxon>Pseudomonadati</taxon>
        <taxon>Pseudomonadota</taxon>
        <taxon>Gammaproteobacteria</taxon>
        <taxon>Cellvibrionales</taxon>
        <taxon>Halieaceae</taxon>
        <taxon>Halioglobus</taxon>
    </lineage>
</organism>
<keyword evidence="6" id="KW-1185">Reference proteome</keyword>
<evidence type="ECO:0000256" key="3">
    <source>
        <dbReference type="ARBA" id="ARBA00023163"/>
    </source>
</evidence>
<feature type="domain" description="HTH araC/xylS-type" evidence="4">
    <location>
        <begin position="255"/>
        <end position="352"/>
    </location>
</feature>
<keyword evidence="1" id="KW-0805">Transcription regulation</keyword>
<dbReference type="EMBL" id="PKUR01000003">
    <property type="protein sequence ID" value="PLW85534.1"/>
    <property type="molecule type" value="Genomic_DNA"/>
</dbReference>
<proteinExistence type="predicted"/>
<dbReference type="Pfam" id="PF12625">
    <property type="entry name" value="Arabinose_bd"/>
    <property type="match status" value="1"/>
</dbReference>
<dbReference type="KEGG" id="hja:BST95_04450"/>
<dbReference type="Pfam" id="PF12833">
    <property type="entry name" value="HTH_18"/>
    <property type="match status" value="1"/>
</dbReference>
<dbReference type="InterPro" id="IPR009057">
    <property type="entry name" value="Homeodomain-like_sf"/>
</dbReference>
<dbReference type="Proteomes" id="UP000235162">
    <property type="component" value="Unassembled WGS sequence"/>
</dbReference>